<evidence type="ECO:0000256" key="1">
    <source>
        <dbReference type="SAM" id="Phobius"/>
    </source>
</evidence>
<organism evidence="2 3">
    <name type="scientific">Orchesella dallaii</name>
    <dbReference type="NCBI Taxonomy" id="48710"/>
    <lineage>
        <taxon>Eukaryota</taxon>
        <taxon>Metazoa</taxon>
        <taxon>Ecdysozoa</taxon>
        <taxon>Arthropoda</taxon>
        <taxon>Hexapoda</taxon>
        <taxon>Collembola</taxon>
        <taxon>Entomobryomorpha</taxon>
        <taxon>Entomobryoidea</taxon>
        <taxon>Orchesellidae</taxon>
        <taxon>Orchesellinae</taxon>
        <taxon>Orchesella</taxon>
    </lineage>
</organism>
<feature type="transmembrane region" description="Helical" evidence="1">
    <location>
        <begin position="473"/>
        <end position="492"/>
    </location>
</feature>
<feature type="transmembrane region" description="Helical" evidence="1">
    <location>
        <begin position="231"/>
        <end position="252"/>
    </location>
</feature>
<evidence type="ECO:0000313" key="2">
    <source>
        <dbReference type="EMBL" id="CAL8117381.1"/>
    </source>
</evidence>
<accession>A0ABP1R6F5</accession>
<keyword evidence="3" id="KW-1185">Reference proteome</keyword>
<dbReference type="EMBL" id="CAXLJM020000054">
    <property type="protein sequence ID" value="CAL8117381.1"/>
    <property type="molecule type" value="Genomic_DNA"/>
</dbReference>
<keyword evidence="1" id="KW-0472">Membrane</keyword>
<keyword evidence="1" id="KW-0812">Transmembrane</keyword>
<evidence type="ECO:0000313" key="3">
    <source>
        <dbReference type="Proteomes" id="UP001642540"/>
    </source>
</evidence>
<feature type="transmembrane region" description="Helical" evidence="1">
    <location>
        <begin position="273"/>
        <end position="290"/>
    </location>
</feature>
<keyword evidence="1" id="KW-1133">Transmembrane helix</keyword>
<dbReference type="Proteomes" id="UP001642540">
    <property type="component" value="Unassembled WGS sequence"/>
</dbReference>
<sequence>MTFFETLSPSRTTFLFVLTTSIGFSISEQVRWDLLPVFTAHKFAIDLAPDRCDLSKAIVTYICNHNCNERITQLPAAFDVFKHPEALHKTLFQYGNRKVVPGITASFSHQFKFHYKDCLMLVKYINGICVSEITTMLHLASAHNYTTTLHSVSMEIIENLNVTYFYSHHEHIAAGINVIIDTSQPKSFSIHDQLSFENFNGYVIDYCINTEKIKSAIPNFKVWCEPFSADVWSILCLILVFMIVLSGLYAGVDKTVLHFLSLISETLGHGSSKNCFMIVYTTSFLFVLYGNCLLSSITTPTPQEGFKTLKQFFEANYKILYSESHFISPEIRYHGDFKLLGLEDYIKNAFWITPYPLMKYEILKRNLLIGDFSPLAESKFTRRQLKFLTQHSFPGHECFQLKETLEFTLYSWKFNMEIRDWLKTSMLRLMSSGLYQVWHKWYLWHANLEFEVRSRVQPHERLYKNQITAANILSLWTAFGAFIAASVILLATEIHRDRRKPY</sequence>
<proteinExistence type="predicted"/>
<gene>
    <name evidence="2" type="ORF">ODALV1_LOCUS17665</name>
</gene>
<reference evidence="2 3" key="1">
    <citation type="submission" date="2024-08" db="EMBL/GenBank/DDBJ databases">
        <authorList>
            <person name="Cucini C."/>
            <person name="Frati F."/>
        </authorList>
    </citation>
    <scope>NUCLEOTIDE SEQUENCE [LARGE SCALE GENOMIC DNA]</scope>
</reference>
<comment type="caution">
    <text evidence="2">The sequence shown here is derived from an EMBL/GenBank/DDBJ whole genome shotgun (WGS) entry which is preliminary data.</text>
</comment>
<name>A0ABP1R6F5_9HEXA</name>
<protein>
    <submittedName>
        <fullName evidence="2">Uncharacterized protein</fullName>
    </submittedName>
</protein>